<dbReference type="InterPro" id="IPR003783">
    <property type="entry name" value="Regulatory_RecX"/>
</dbReference>
<evidence type="ECO:0000256" key="1">
    <source>
        <dbReference type="ARBA" id="ARBA00004496"/>
    </source>
</evidence>
<comment type="similarity">
    <text evidence="2 5">Belongs to the RecX family.</text>
</comment>
<comment type="subcellular location">
    <subcellularLocation>
        <location evidence="1 5">Cytoplasm</location>
    </subcellularLocation>
</comment>
<evidence type="ECO:0000313" key="10">
    <source>
        <dbReference type="EMBL" id="UWX64916.1"/>
    </source>
</evidence>
<dbReference type="Gene3D" id="1.10.10.10">
    <property type="entry name" value="Winged helix-like DNA-binding domain superfamily/Winged helix DNA-binding domain"/>
    <property type="match status" value="3"/>
</dbReference>
<accession>A0ABY5YIZ8</accession>
<dbReference type="InterPro" id="IPR036388">
    <property type="entry name" value="WH-like_DNA-bd_sf"/>
</dbReference>
<reference evidence="10" key="1">
    <citation type="submission" date="2022-09" db="EMBL/GenBank/DDBJ databases">
        <title>genome sequence of Deinococcus rubellus.</title>
        <authorList>
            <person name="Srinivasan S."/>
        </authorList>
    </citation>
    <scope>NUCLEOTIDE SEQUENCE</scope>
    <source>
        <strain evidence="10">Ant6</strain>
    </source>
</reference>
<feature type="compositionally biased region" description="Basic and acidic residues" evidence="6">
    <location>
        <begin position="16"/>
        <end position="27"/>
    </location>
</feature>
<dbReference type="RefSeq" id="WP_260561174.1">
    <property type="nucleotide sequence ID" value="NZ_BAABEC010000069.1"/>
</dbReference>
<dbReference type="Pfam" id="PF02631">
    <property type="entry name" value="RecX_HTH2"/>
    <property type="match status" value="1"/>
</dbReference>
<evidence type="ECO:0000313" key="11">
    <source>
        <dbReference type="Proteomes" id="UP001060261"/>
    </source>
</evidence>
<gene>
    <name evidence="5" type="primary">recX</name>
    <name evidence="10" type="ORF">N0D28_04440</name>
</gene>
<dbReference type="EMBL" id="CP104213">
    <property type="protein sequence ID" value="UWX64916.1"/>
    <property type="molecule type" value="Genomic_DNA"/>
</dbReference>
<sequence length="192" mass="21836">MRRPRKFPLTDSAPDAEQRPVREKTPDEQRAALMEYALRALSQRSLSAAELRGKLGRRSEDEDHIQQVLDRLTELRYLDDAQVARAENQRRGVGAYRVRQRLKQRGVDEELIQETLQARDPDEEVTQALELLTRRLSSLQRGSNPRAKAYGLLARRGYGGDVIRRALEGMNWTAAAGEDETWPVDGGLGEDE</sequence>
<dbReference type="PANTHER" id="PTHR33602:SF1">
    <property type="entry name" value="REGULATORY PROTEIN RECX FAMILY PROTEIN"/>
    <property type="match status" value="1"/>
</dbReference>
<evidence type="ECO:0000256" key="2">
    <source>
        <dbReference type="ARBA" id="ARBA00009695"/>
    </source>
</evidence>
<comment type="function">
    <text evidence="5">Modulates RecA activity.</text>
</comment>
<keyword evidence="11" id="KW-1185">Reference proteome</keyword>
<protein>
    <recommendedName>
        <fullName evidence="3 5">Regulatory protein RecX</fullName>
    </recommendedName>
</protein>
<evidence type="ECO:0000256" key="5">
    <source>
        <dbReference type="HAMAP-Rule" id="MF_01114"/>
    </source>
</evidence>
<proteinExistence type="inferred from homology"/>
<feature type="region of interest" description="Disordered" evidence="6">
    <location>
        <begin position="1"/>
        <end position="27"/>
    </location>
</feature>
<evidence type="ECO:0000259" key="9">
    <source>
        <dbReference type="Pfam" id="PF21982"/>
    </source>
</evidence>
<evidence type="ECO:0000256" key="3">
    <source>
        <dbReference type="ARBA" id="ARBA00018111"/>
    </source>
</evidence>
<dbReference type="InterPro" id="IPR053926">
    <property type="entry name" value="RecX_HTH_1st"/>
</dbReference>
<dbReference type="Proteomes" id="UP001060261">
    <property type="component" value="Chromosome"/>
</dbReference>
<dbReference type="HAMAP" id="MF_01114">
    <property type="entry name" value="RecX"/>
    <property type="match status" value="1"/>
</dbReference>
<keyword evidence="4 5" id="KW-0963">Cytoplasm</keyword>
<dbReference type="Pfam" id="PF21981">
    <property type="entry name" value="RecX_HTH3"/>
    <property type="match status" value="1"/>
</dbReference>
<dbReference type="PANTHER" id="PTHR33602">
    <property type="entry name" value="REGULATORY PROTEIN RECX FAMILY PROTEIN"/>
    <property type="match status" value="1"/>
</dbReference>
<evidence type="ECO:0000259" key="8">
    <source>
        <dbReference type="Pfam" id="PF21981"/>
    </source>
</evidence>
<feature type="domain" description="RecX third three-helical" evidence="8">
    <location>
        <begin position="122"/>
        <end position="167"/>
    </location>
</feature>
<feature type="domain" description="RecX second three-helical" evidence="7">
    <location>
        <begin position="86"/>
        <end position="116"/>
    </location>
</feature>
<name>A0ABY5YIZ8_9DEIO</name>
<evidence type="ECO:0000259" key="7">
    <source>
        <dbReference type="Pfam" id="PF02631"/>
    </source>
</evidence>
<dbReference type="InterPro" id="IPR053925">
    <property type="entry name" value="RecX_HTH_3rd"/>
</dbReference>
<dbReference type="Pfam" id="PF21982">
    <property type="entry name" value="RecX_HTH1"/>
    <property type="match status" value="1"/>
</dbReference>
<feature type="domain" description="RecX first three-helical" evidence="9">
    <location>
        <begin position="35"/>
        <end position="72"/>
    </location>
</feature>
<evidence type="ECO:0000256" key="4">
    <source>
        <dbReference type="ARBA" id="ARBA00022490"/>
    </source>
</evidence>
<organism evidence="10 11">
    <name type="scientific">Deinococcus rubellus</name>
    <dbReference type="NCBI Taxonomy" id="1889240"/>
    <lineage>
        <taxon>Bacteria</taxon>
        <taxon>Thermotogati</taxon>
        <taxon>Deinococcota</taxon>
        <taxon>Deinococci</taxon>
        <taxon>Deinococcales</taxon>
        <taxon>Deinococcaceae</taxon>
        <taxon>Deinococcus</taxon>
    </lineage>
</organism>
<dbReference type="InterPro" id="IPR053924">
    <property type="entry name" value="RecX_HTH_2nd"/>
</dbReference>
<evidence type="ECO:0000256" key="6">
    <source>
        <dbReference type="SAM" id="MobiDB-lite"/>
    </source>
</evidence>